<dbReference type="PROSITE" id="PS51900">
    <property type="entry name" value="CB"/>
    <property type="match status" value="1"/>
</dbReference>
<feature type="domain" description="Tyr recombinase" evidence="3">
    <location>
        <begin position="114"/>
        <end position="294"/>
    </location>
</feature>
<dbReference type="Pfam" id="PF13102">
    <property type="entry name" value="Phage_int_SAM_5"/>
    <property type="match status" value="1"/>
</dbReference>
<reference evidence="5" key="1">
    <citation type="submission" date="2019-08" db="EMBL/GenBank/DDBJ databases">
        <authorList>
            <person name="Kucharzyk K."/>
            <person name="Murdoch R.W."/>
            <person name="Higgins S."/>
            <person name="Loffler F."/>
        </authorList>
    </citation>
    <scope>NUCLEOTIDE SEQUENCE</scope>
</reference>
<dbReference type="Gene3D" id="1.10.443.10">
    <property type="entry name" value="Intergrase catalytic core"/>
    <property type="match status" value="1"/>
</dbReference>
<sequence>MKRIKLNSKKGVLITEAFERYQHNNELKNLSPVTIQANKDKFKKFKRFIDNENFLIEDINKDVVNDYIISLKSEDIRISSVNIYLKYLRIFLYWCMTNGYCERFDITLLKEDEVVKTGYTEEQLKILLKKPDTKKCTFADFRNWVIVNFLLSTGVRRNTLVNIIIDDLDFENDLIKLSTVKNRKQQLIPMGKALKDILTEYLTFRDGNKDDILFCSASGTKLTPEGLNKAIREYNYKRGVEDTGLHKFRRTFATMAVKNGIDVFKLQKLLSHKSIKTTQKYVSLTIDDLQDDYEKYNPLDNFIKNNNKNHITMKK</sequence>
<accession>A0A644WF59</accession>
<dbReference type="PROSITE" id="PS51898">
    <property type="entry name" value="TYR_RECOMBINASE"/>
    <property type="match status" value="1"/>
</dbReference>
<evidence type="ECO:0000259" key="3">
    <source>
        <dbReference type="PROSITE" id="PS51898"/>
    </source>
</evidence>
<name>A0A644WF59_9ZZZZ</name>
<dbReference type="InterPro" id="IPR044068">
    <property type="entry name" value="CB"/>
</dbReference>
<dbReference type="InterPro" id="IPR002104">
    <property type="entry name" value="Integrase_catalytic"/>
</dbReference>
<keyword evidence="2" id="KW-0233">DNA recombination</keyword>
<dbReference type="InterPro" id="IPR010998">
    <property type="entry name" value="Integrase_recombinase_N"/>
</dbReference>
<dbReference type="GO" id="GO:0006310">
    <property type="term" value="P:DNA recombination"/>
    <property type="evidence" value="ECO:0007669"/>
    <property type="project" value="UniProtKB-KW"/>
</dbReference>
<dbReference type="InterPro" id="IPR050090">
    <property type="entry name" value="Tyrosine_recombinase_XerCD"/>
</dbReference>
<dbReference type="GO" id="GO:0003677">
    <property type="term" value="F:DNA binding"/>
    <property type="evidence" value="ECO:0007669"/>
    <property type="project" value="UniProtKB-KW"/>
</dbReference>
<organism evidence="5">
    <name type="scientific">bioreactor metagenome</name>
    <dbReference type="NCBI Taxonomy" id="1076179"/>
    <lineage>
        <taxon>unclassified sequences</taxon>
        <taxon>metagenomes</taxon>
        <taxon>ecological metagenomes</taxon>
    </lineage>
</organism>
<evidence type="ECO:0000256" key="2">
    <source>
        <dbReference type="ARBA" id="ARBA00023172"/>
    </source>
</evidence>
<dbReference type="InterPro" id="IPR025269">
    <property type="entry name" value="SAM-like_dom"/>
</dbReference>
<dbReference type="EMBL" id="VSSQ01000872">
    <property type="protein sequence ID" value="MPM02485.1"/>
    <property type="molecule type" value="Genomic_DNA"/>
</dbReference>
<proteinExistence type="predicted"/>
<evidence type="ECO:0000259" key="4">
    <source>
        <dbReference type="PROSITE" id="PS51900"/>
    </source>
</evidence>
<evidence type="ECO:0000313" key="5">
    <source>
        <dbReference type="EMBL" id="MPM02485.1"/>
    </source>
</evidence>
<evidence type="ECO:0000256" key="1">
    <source>
        <dbReference type="ARBA" id="ARBA00023125"/>
    </source>
</evidence>
<feature type="domain" description="Core-binding (CB)" evidence="4">
    <location>
        <begin position="9"/>
        <end position="96"/>
    </location>
</feature>
<dbReference type="InterPro" id="IPR011010">
    <property type="entry name" value="DNA_brk_join_enz"/>
</dbReference>
<dbReference type="PANTHER" id="PTHR30349:SF41">
    <property type="entry name" value="INTEGRASE_RECOMBINASE PROTEIN MJ0367-RELATED"/>
    <property type="match status" value="1"/>
</dbReference>
<dbReference type="InterPro" id="IPR013762">
    <property type="entry name" value="Integrase-like_cat_sf"/>
</dbReference>
<dbReference type="AlphaFoldDB" id="A0A644WF59"/>
<protein>
    <submittedName>
        <fullName evidence="5">Tyrosine recombinase XerD</fullName>
    </submittedName>
</protein>
<comment type="caution">
    <text evidence="5">The sequence shown here is derived from an EMBL/GenBank/DDBJ whole genome shotgun (WGS) entry which is preliminary data.</text>
</comment>
<gene>
    <name evidence="5" type="primary">xerD_34</name>
    <name evidence="5" type="ORF">SDC9_48734</name>
</gene>
<keyword evidence="1" id="KW-0238">DNA-binding</keyword>
<dbReference type="Pfam" id="PF00589">
    <property type="entry name" value="Phage_integrase"/>
    <property type="match status" value="1"/>
</dbReference>
<dbReference type="GO" id="GO:0015074">
    <property type="term" value="P:DNA integration"/>
    <property type="evidence" value="ECO:0007669"/>
    <property type="project" value="InterPro"/>
</dbReference>
<dbReference type="Gene3D" id="1.10.150.130">
    <property type="match status" value="1"/>
</dbReference>
<dbReference type="PANTHER" id="PTHR30349">
    <property type="entry name" value="PHAGE INTEGRASE-RELATED"/>
    <property type="match status" value="1"/>
</dbReference>
<dbReference type="SUPFAM" id="SSF56349">
    <property type="entry name" value="DNA breaking-rejoining enzymes"/>
    <property type="match status" value="1"/>
</dbReference>